<feature type="non-terminal residue" evidence="1">
    <location>
        <position position="127"/>
    </location>
</feature>
<feature type="non-terminal residue" evidence="1">
    <location>
        <position position="1"/>
    </location>
</feature>
<protein>
    <submittedName>
        <fullName evidence="1">14559_t:CDS:1</fullName>
    </submittedName>
</protein>
<reference evidence="1" key="1">
    <citation type="submission" date="2021-06" db="EMBL/GenBank/DDBJ databases">
        <authorList>
            <person name="Kallberg Y."/>
            <person name="Tangrot J."/>
            <person name="Rosling A."/>
        </authorList>
    </citation>
    <scope>NUCLEOTIDE SEQUENCE</scope>
    <source>
        <strain evidence="1">MA461A</strain>
    </source>
</reference>
<organism evidence="1 2">
    <name type="scientific">Racocetra persica</name>
    <dbReference type="NCBI Taxonomy" id="160502"/>
    <lineage>
        <taxon>Eukaryota</taxon>
        <taxon>Fungi</taxon>
        <taxon>Fungi incertae sedis</taxon>
        <taxon>Mucoromycota</taxon>
        <taxon>Glomeromycotina</taxon>
        <taxon>Glomeromycetes</taxon>
        <taxon>Diversisporales</taxon>
        <taxon>Gigasporaceae</taxon>
        <taxon>Racocetra</taxon>
    </lineage>
</organism>
<dbReference type="Proteomes" id="UP000789920">
    <property type="component" value="Unassembled WGS sequence"/>
</dbReference>
<evidence type="ECO:0000313" key="1">
    <source>
        <dbReference type="EMBL" id="CAG8843451.1"/>
    </source>
</evidence>
<keyword evidence="2" id="KW-1185">Reference proteome</keyword>
<proteinExistence type="predicted"/>
<comment type="caution">
    <text evidence="1">The sequence shown here is derived from an EMBL/GenBank/DDBJ whole genome shotgun (WGS) entry which is preliminary data.</text>
</comment>
<accession>A0ACA9SLM9</accession>
<dbReference type="EMBL" id="CAJVQC010138432">
    <property type="protein sequence ID" value="CAG8843451.1"/>
    <property type="molecule type" value="Genomic_DNA"/>
</dbReference>
<evidence type="ECO:0000313" key="2">
    <source>
        <dbReference type="Proteomes" id="UP000789920"/>
    </source>
</evidence>
<gene>
    <name evidence="1" type="ORF">RPERSI_LOCUS32767</name>
</gene>
<sequence>GKDQSIKELRPNQKPSKKYDCKSHIIVANTNTSNEKQMIIKYTPHTNHIPGSDNDIGTLKLSKEIRNWITEHIRDDNLVTRNDIYNIWKEAIVDNQMKHKSEAQSIKLWRIELNQKNDLTCAISKAE</sequence>
<name>A0ACA9SLM9_9GLOM</name>